<comment type="caution">
    <text evidence="5">The sequence shown here is derived from an EMBL/GenBank/DDBJ whole genome shotgun (WGS) entry which is preliminary data.</text>
</comment>
<reference evidence="5" key="1">
    <citation type="submission" date="2022-10" db="EMBL/GenBank/DDBJ databases">
        <title>Chryseobacterium babae sp. nov. isolated from the gut of the beetle Oryctes rhinoceros, and Chryseobacterium kimseyorum sp. nov., isolated from a stick insect rearing cage.</title>
        <authorList>
            <person name="Shelomi M."/>
            <person name="Han C.-J."/>
            <person name="Chen W.-M."/>
            <person name="Chen H.-K."/>
            <person name="Liaw S.-J."/>
            <person name="Muhle E."/>
            <person name="Clermont D."/>
        </authorList>
    </citation>
    <scope>NUCLEOTIDE SEQUENCE</scope>
    <source>
        <strain evidence="5">09-1422</strain>
    </source>
</reference>
<comment type="subcellular location">
    <subcellularLocation>
        <location evidence="4">Cytoplasm</location>
    </subcellularLocation>
</comment>
<evidence type="ECO:0000256" key="1">
    <source>
        <dbReference type="ARBA" id="ARBA00001968"/>
    </source>
</evidence>
<feature type="site" description="Important for substrate specificity" evidence="4">
    <location>
        <position position="69"/>
    </location>
</feature>
<dbReference type="PANTHER" id="PTHR43213">
    <property type="entry name" value="BIFUNCTIONAL DTTP/UTP PYROPHOSPHATASE/METHYLTRANSFERASE PROTEIN-RELATED"/>
    <property type="match status" value="1"/>
</dbReference>
<gene>
    <name evidence="5" type="ORF">OMO38_04705</name>
</gene>
<comment type="similarity">
    <text evidence="4">Belongs to the Maf family. YhdE subfamily.</text>
</comment>
<comment type="catalytic activity">
    <reaction evidence="4">
        <text>dTTP + H2O = dTMP + diphosphate + H(+)</text>
        <dbReference type="Rhea" id="RHEA:28534"/>
        <dbReference type="ChEBI" id="CHEBI:15377"/>
        <dbReference type="ChEBI" id="CHEBI:15378"/>
        <dbReference type="ChEBI" id="CHEBI:33019"/>
        <dbReference type="ChEBI" id="CHEBI:37568"/>
        <dbReference type="ChEBI" id="CHEBI:63528"/>
        <dbReference type="EC" id="3.6.1.9"/>
    </reaction>
</comment>
<feature type="active site" description="Proton acceptor" evidence="4">
    <location>
        <position position="68"/>
    </location>
</feature>
<evidence type="ECO:0000313" key="6">
    <source>
        <dbReference type="Proteomes" id="UP001163731"/>
    </source>
</evidence>
<dbReference type="HAMAP" id="MF_00528">
    <property type="entry name" value="Maf"/>
    <property type="match status" value="1"/>
</dbReference>
<dbReference type="SUPFAM" id="SSF52972">
    <property type="entry name" value="ITPase-like"/>
    <property type="match status" value="1"/>
</dbReference>
<dbReference type="EMBL" id="JAPDHW010000002">
    <property type="protein sequence ID" value="MCW3167824.1"/>
    <property type="molecule type" value="Genomic_DNA"/>
</dbReference>
<dbReference type="Proteomes" id="UP001163731">
    <property type="component" value="Unassembled WGS sequence"/>
</dbReference>
<dbReference type="CDD" id="cd00555">
    <property type="entry name" value="Maf"/>
    <property type="match status" value="1"/>
</dbReference>
<sequence length="184" mass="20756">MKILLASQSPRRRELLSSLGFDFEVVKIDCEEILPENIAIKDAAAYLSELKADAFRKLEKDEVLLTADTVVAIDNQILGKPKDEADAKNMLQKLSGKTHQVYTGISVKTLDKTITETDVADVEMEEISDDEIDFYVKNYRPFDKAGSYGIQEWLGMAKIKNMNGSFYTIMGLPTHLVYKILNEI</sequence>
<accession>A0ABT3HVJ1</accession>
<dbReference type="NCBIfam" id="TIGR00172">
    <property type="entry name" value="maf"/>
    <property type="match status" value="1"/>
</dbReference>
<feature type="site" description="Important for substrate specificity" evidence="4">
    <location>
        <position position="151"/>
    </location>
</feature>
<comment type="caution">
    <text evidence="4">Lacks conserved residue(s) required for the propagation of feature annotation.</text>
</comment>
<dbReference type="Gene3D" id="3.90.950.10">
    <property type="match status" value="1"/>
</dbReference>
<dbReference type="Pfam" id="PF02545">
    <property type="entry name" value="Maf"/>
    <property type="match status" value="1"/>
</dbReference>
<comment type="cofactor">
    <cofactor evidence="1 4">
        <name>a divalent metal cation</name>
        <dbReference type="ChEBI" id="CHEBI:60240"/>
    </cofactor>
</comment>
<keyword evidence="4" id="KW-0963">Cytoplasm</keyword>
<dbReference type="PIRSF" id="PIRSF006305">
    <property type="entry name" value="Maf"/>
    <property type="match status" value="1"/>
</dbReference>
<evidence type="ECO:0000256" key="3">
    <source>
        <dbReference type="ARBA" id="ARBA00023080"/>
    </source>
</evidence>
<dbReference type="InterPro" id="IPR003697">
    <property type="entry name" value="Maf-like"/>
</dbReference>
<keyword evidence="3 4" id="KW-0546">Nucleotide metabolism</keyword>
<dbReference type="InterPro" id="IPR029001">
    <property type="entry name" value="ITPase-like_fam"/>
</dbReference>
<evidence type="ECO:0000313" key="5">
    <source>
        <dbReference type="EMBL" id="MCW3167824.1"/>
    </source>
</evidence>
<dbReference type="RefSeq" id="WP_264749062.1">
    <property type="nucleotide sequence ID" value="NZ_JAPDHW010000002.1"/>
</dbReference>
<keyword evidence="6" id="KW-1185">Reference proteome</keyword>
<proteinExistence type="inferred from homology"/>
<protein>
    <recommendedName>
        <fullName evidence="4">dTTP/UTP pyrophosphatase</fullName>
        <shortName evidence="4">dTTPase/UTPase</shortName>
        <ecNumber evidence="4">3.6.1.9</ecNumber>
    </recommendedName>
    <alternativeName>
        <fullName evidence="4">Nucleoside triphosphate pyrophosphatase</fullName>
    </alternativeName>
    <alternativeName>
        <fullName evidence="4">Nucleotide pyrophosphatase</fullName>
        <shortName evidence="4">Nucleotide PPase</shortName>
    </alternativeName>
</protein>
<evidence type="ECO:0000256" key="2">
    <source>
        <dbReference type="ARBA" id="ARBA00022801"/>
    </source>
</evidence>
<comment type="catalytic activity">
    <reaction evidence="4">
        <text>UTP + H2O = UMP + diphosphate + H(+)</text>
        <dbReference type="Rhea" id="RHEA:29395"/>
        <dbReference type="ChEBI" id="CHEBI:15377"/>
        <dbReference type="ChEBI" id="CHEBI:15378"/>
        <dbReference type="ChEBI" id="CHEBI:33019"/>
        <dbReference type="ChEBI" id="CHEBI:46398"/>
        <dbReference type="ChEBI" id="CHEBI:57865"/>
        <dbReference type="EC" id="3.6.1.9"/>
    </reaction>
</comment>
<feature type="site" description="Important for substrate specificity" evidence="4">
    <location>
        <position position="11"/>
    </location>
</feature>
<evidence type="ECO:0000256" key="4">
    <source>
        <dbReference type="HAMAP-Rule" id="MF_00528"/>
    </source>
</evidence>
<keyword evidence="2 4" id="KW-0378">Hydrolase</keyword>
<name>A0ABT3HVJ1_9FLAO</name>
<dbReference type="EC" id="3.6.1.9" evidence="4"/>
<dbReference type="PANTHER" id="PTHR43213:SF5">
    <property type="entry name" value="BIFUNCTIONAL DTTP_UTP PYROPHOSPHATASE_METHYLTRANSFERASE PROTEIN-RELATED"/>
    <property type="match status" value="1"/>
</dbReference>
<organism evidence="5 6">
    <name type="scientific">Chryseobacterium kimseyorum</name>
    <dbReference type="NCBI Taxonomy" id="2984028"/>
    <lineage>
        <taxon>Bacteria</taxon>
        <taxon>Pseudomonadati</taxon>
        <taxon>Bacteroidota</taxon>
        <taxon>Flavobacteriia</taxon>
        <taxon>Flavobacteriales</taxon>
        <taxon>Weeksellaceae</taxon>
        <taxon>Chryseobacterium group</taxon>
        <taxon>Chryseobacterium</taxon>
    </lineage>
</organism>
<comment type="function">
    <text evidence="4">Nucleoside triphosphate pyrophosphatase that hydrolyzes dTTP and UTP. May have a dual role in cell division arrest and in preventing the incorporation of modified nucleotides into cellular nucleic acids.</text>
</comment>